<gene>
    <name evidence="5" type="primary">pdxH</name>
    <name evidence="10" type="ordered locus">Namu_4707</name>
</gene>
<evidence type="ECO:0000256" key="4">
    <source>
        <dbReference type="ARBA" id="ARBA00023002"/>
    </source>
</evidence>
<dbReference type="EMBL" id="CP001737">
    <property type="protein sequence ID" value="ACV80983.1"/>
    <property type="molecule type" value="Genomic_DNA"/>
</dbReference>
<dbReference type="Pfam" id="PF01243">
    <property type="entry name" value="PNPOx_N"/>
    <property type="match status" value="1"/>
</dbReference>
<dbReference type="GO" id="GO:0010181">
    <property type="term" value="F:FMN binding"/>
    <property type="evidence" value="ECO:0007669"/>
    <property type="project" value="UniProtKB-UniRule"/>
</dbReference>
<feature type="binding site" evidence="5 6">
    <location>
        <position position="127"/>
    </location>
    <ligand>
        <name>substrate</name>
    </ligand>
</feature>
<dbReference type="AlphaFoldDB" id="C8X7Y0"/>
<evidence type="ECO:0000256" key="7">
    <source>
        <dbReference type="PIRSR" id="PIRSR000190-2"/>
    </source>
</evidence>
<keyword evidence="11" id="KW-1185">Reference proteome</keyword>
<accession>C8X7Y0</accession>
<comment type="catalytic activity">
    <reaction evidence="5">
        <text>pyridoxine 5'-phosphate + O2 = pyridoxal 5'-phosphate + H2O2</text>
        <dbReference type="Rhea" id="RHEA:15149"/>
        <dbReference type="ChEBI" id="CHEBI:15379"/>
        <dbReference type="ChEBI" id="CHEBI:16240"/>
        <dbReference type="ChEBI" id="CHEBI:58589"/>
        <dbReference type="ChEBI" id="CHEBI:597326"/>
        <dbReference type="EC" id="1.4.3.5"/>
    </reaction>
</comment>
<evidence type="ECO:0000256" key="3">
    <source>
        <dbReference type="ARBA" id="ARBA00022643"/>
    </source>
</evidence>
<evidence type="ECO:0000256" key="5">
    <source>
        <dbReference type="HAMAP-Rule" id="MF_01629"/>
    </source>
</evidence>
<protein>
    <recommendedName>
        <fullName evidence="5">Pyridoxine/pyridoxamine 5'-phosphate oxidase</fullName>
        <ecNumber evidence="5">1.4.3.5</ecNumber>
    </recommendedName>
    <alternativeName>
        <fullName evidence="5">PNP/PMP oxidase</fullName>
        <shortName evidence="5">PNPOx</shortName>
    </alternativeName>
    <alternativeName>
        <fullName evidence="5">Pyridoxal 5'-phosphate synthase</fullName>
    </alternativeName>
</protein>
<dbReference type="InterPro" id="IPR012349">
    <property type="entry name" value="Split_barrel_FMN-bd"/>
</dbReference>
<keyword evidence="3 5" id="KW-0288">FMN</keyword>
<feature type="binding site" evidence="5 7">
    <location>
        <begin position="65"/>
        <end position="70"/>
    </location>
    <ligand>
        <name>FMN</name>
        <dbReference type="ChEBI" id="CHEBI:58210"/>
    </ligand>
</feature>
<dbReference type="PANTHER" id="PTHR10851:SF0">
    <property type="entry name" value="PYRIDOXINE-5'-PHOSPHATE OXIDASE"/>
    <property type="match status" value="1"/>
</dbReference>
<feature type="binding site" evidence="5 6">
    <location>
        <position position="135"/>
    </location>
    <ligand>
        <name>substrate</name>
    </ligand>
</feature>
<comment type="pathway">
    <text evidence="5">Cofactor metabolism; pyridoxal 5'-phosphate salvage; pyridoxal 5'-phosphate from pyridoxamine 5'-phosphate: step 1/1.</text>
</comment>
<feature type="binding site" evidence="5 7">
    <location>
        <position position="87"/>
    </location>
    <ligand>
        <name>FMN</name>
        <dbReference type="ChEBI" id="CHEBI:58210"/>
    </ligand>
</feature>
<evidence type="ECO:0000259" key="8">
    <source>
        <dbReference type="Pfam" id="PF01243"/>
    </source>
</evidence>
<dbReference type="PANTHER" id="PTHR10851">
    <property type="entry name" value="PYRIDOXINE-5-PHOSPHATE OXIDASE"/>
    <property type="match status" value="1"/>
</dbReference>
<comment type="catalytic activity">
    <reaction evidence="5">
        <text>pyridoxamine 5'-phosphate + O2 + H2O = pyridoxal 5'-phosphate + H2O2 + NH4(+)</text>
        <dbReference type="Rhea" id="RHEA:15817"/>
        <dbReference type="ChEBI" id="CHEBI:15377"/>
        <dbReference type="ChEBI" id="CHEBI:15379"/>
        <dbReference type="ChEBI" id="CHEBI:16240"/>
        <dbReference type="ChEBI" id="CHEBI:28938"/>
        <dbReference type="ChEBI" id="CHEBI:58451"/>
        <dbReference type="ChEBI" id="CHEBI:597326"/>
        <dbReference type="EC" id="1.4.3.5"/>
    </reaction>
</comment>
<comment type="caution">
    <text evidence="5">Lacks conserved residue(s) required for the propagation of feature annotation.</text>
</comment>
<dbReference type="InterPro" id="IPR019576">
    <property type="entry name" value="Pyridoxamine_oxidase_dimer_C"/>
</dbReference>
<name>C8X7Y0_NAKMY</name>
<proteinExistence type="inferred from homology"/>
<comment type="similarity">
    <text evidence="1 5">Belongs to the pyridoxamine 5'-phosphate oxidase family.</text>
</comment>
<feature type="binding site" evidence="6">
    <location>
        <begin position="12"/>
        <end position="15"/>
    </location>
    <ligand>
        <name>substrate</name>
    </ligand>
</feature>
<evidence type="ECO:0000256" key="6">
    <source>
        <dbReference type="PIRSR" id="PIRSR000190-1"/>
    </source>
</evidence>
<dbReference type="PIRSF" id="PIRSF000190">
    <property type="entry name" value="Pyd_amn-ph_oxd"/>
    <property type="match status" value="1"/>
</dbReference>
<sequence length="225" mass="24944">MEQGVTRMAAMRAEYSLAGLAEEDLAADWVTQFDRWLQDAITAELPEPNAMVVATAAPTGQVASRTVLCKGVDADGVVFYTNLGSDKSRDLQANPWAAATFPWIGLQRQVHVRGAVQRVSDELAQAYWATRPRGSRLGAWASPQSTVLPDRAALESLQDEVAQRFGGADPVMDATNPVPLPDFWGGWRIVPETVEFWQGRRARLHDRLRYRRDSAGDWVIERLAP</sequence>
<comment type="function">
    <text evidence="5">Catalyzes the oxidation of either pyridoxine 5'-phosphate (PNP) or pyridoxamine 5'-phosphate (PMP) into pyridoxal 5'-phosphate (PLP).</text>
</comment>
<dbReference type="InterPro" id="IPR019740">
    <property type="entry name" value="Pyridox_Oxase_CS"/>
</dbReference>
<dbReference type="HOGENOM" id="CLU_032263_2_2_11"/>
<dbReference type="InterPro" id="IPR000659">
    <property type="entry name" value="Pyridox_Oxase"/>
</dbReference>
<dbReference type="FunCoup" id="C8X7Y0">
    <property type="interactions" value="346"/>
</dbReference>
<feature type="domain" description="Pyridoxine 5'-phosphate oxidase dimerisation C-terminal" evidence="9">
    <location>
        <begin position="184"/>
        <end position="225"/>
    </location>
</feature>
<feature type="binding site" evidence="5 6">
    <location>
        <begin position="203"/>
        <end position="205"/>
    </location>
    <ligand>
        <name>substrate</name>
    </ligand>
</feature>
<evidence type="ECO:0000259" key="9">
    <source>
        <dbReference type="Pfam" id="PF10590"/>
    </source>
</evidence>
<dbReference type="Proteomes" id="UP000002218">
    <property type="component" value="Chromosome"/>
</dbReference>
<dbReference type="RefSeq" id="WP_015749797.1">
    <property type="nucleotide sequence ID" value="NC_013235.1"/>
</dbReference>
<evidence type="ECO:0000256" key="2">
    <source>
        <dbReference type="ARBA" id="ARBA00022630"/>
    </source>
</evidence>
<dbReference type="HAMAP" id="MF_01629">
    <property type="entry name" value="PdxH"/>
    <property type="match status" value="1"/>
</dbReference>
<dbReference type="Pfam" id="PF10590">
    <property type="entry name" value="PNP_phzG_C"/>
    <property type="match status" value="1"/>
</dbReference>
<organism evidence="10 11">
    <name type="scientific">Nakamurella multipartita (strain ATCC 700099 / DSM 44233 / CIP 104796 / JCM 9543 / NBRC 105858 / Y-104)</name>
    <name type="common">Microsphaera multipartita</name>
    <dbReference type="NCBI Taxonomy" id="479431"/>
    <lineage>
        <taxon>Bacteria</taxon>
        <taxon>Bacillati</taxon>
        <taxon>Actinomycetota</taxon>
        <taxon>Actinomycetes</taxon>
        <taxon>Nakamurellales</taxon>
        <taxon>Nakamurellaceae</taxon>
        <taxon>Nakamurella</taxon>
    </lineage>
</organism>
<feature type="binding site" evidence="5 6">
    <location>
        <position position="70"/>
    </location>
    <ligand>
        <name>substrate</name>
    </ligand>
</feature>
<comment type="pathway">
    <text evidence="5">Cofactor metabolism; pyridoxal 5'-phosphate salvage; pyridoxal 5'-phosphate from pyridoxine 5'-phosphate: step 1/1.</text>
</comment>
<dbReference type="NCBIfam" id="NF004231">
    <property type="entry name" value="PRK05679.1"/>
    <property type="match status" value="1"/>
</dbReference>
<evidence type="ECO:0000313" key="10">
    <source>
        <dbReference type="EMBL" id="ACV80983.1"/>
    </source>
</evidence>
<dbReference type="InParanoid" id="C8X7Y0"/>
<dbReference type="EC" id="1.4.3.5" evidence="5"/>
<feature type="binding site" evidence="5 7">
    <location>
        <position position="207"/>
    </location>
    <ligand>
        <name>FMN</name>
        <dbReference type="ChEBI" id="CHEBI:58210"/>
    </ligand>
</feature>
<dbReference type="Gene3D" id="2.30.110.10">
    <property type="entry name" value="Electron Transport, Fmn-binding Protein, Chain A"/>
    <property type="match status" value="1"/>
</dbReference>
<dbReference type="UniPathway" id="UPA01068">
    <property type="reaction ID" value="UER00304"/>
</dbReference>
<dbReference type="eggNOG" id="COG0259">
    <property type="taxonomic scope" value="Bacteria"/>
</dbReference>
<feature type="binding site" evidence="5 7">
    <location>
        <begin position="80"/>
        <end position="81"/>
    </location>
    <ligand>
        <name>FMN</name>
        <dbReference type="ChEBI" id="CHEBI:58210"/>
    </ligand>
</feature>
<reference evidence="11" key="1">
    <citation type="submission" date="2009-09" db="EMBL/GenBank/DDBJ databases">
        <title>The complete genome of Nakamurella multipartita DSM 44233.</title>
        <authorList>
            <consortium name="US DOE Joint Genome Institute (JGI-PGF)"/>
            <person name="Lucas S."/>
            <person name="Copeland A."/>
            <person name="Lapidus A."/>
            <person name="Glavina del Rio T."/>
            <person name="Dalin E."/>
            <person name="Tice H."/>
            <person name="Bruce D."/>
            <person name="Goodwin L."/>
            <person name="Pitluck S."/>
            <person name="Kyrpides N."/>
            <person name="Mavromatis K."/>
            <person name="Ivanova N."/>
            <person name="Ovchinnikova G."/>
            <person name="Sims D."/>
            <person name="Meincke L."/>
            <person name="Brettin T."/>
            <person name="Detter J.C."/>
            <person name="Han C."/>
            <person name="Larimer F."/>
            <person name="Land M."/>
            <person name="Hauser L."/>
            <person name="Markowitz V."/>
            <person name="Cheng J.-F."/>
            <person name="Hugenholtz P."/>
            <person name="Woyke T."/>
            <person name="Wu D."/>
            <person name="Klenk H.-P."/>
            <person name="Eisen J.A."/>
        </authorList>
    </citation>
    <scope>NUCLEOTIDE SEQUENCE [LARGE SCALE GENOMIC DNA]</scope>
    <source>
        <strain evidence="11">ATCC 700099 / DSM 44233 / CIP 104796 / JCM 9543 / NBRC 105858 / Y-104</strain>
    </source>
</reference>
<keyword evidence="5" id="KW-0664">Pyridoxine biosynthesis</keyword>
<feature type="binding site" evidence="5 7">
    <location>
        <begin position="144"/>
        <end position="145"/>
    </location>
    <ligand>
        <name>FMN</name>
        <dbReference type="ChEBI" id="CHEBI:58210"/>
    </ligand>
</feature>
<evidence type="ECO:0000313" key="11">
    <source>
        <dbReference type="Proteomes" id="UP000002218"/>
    </source>
</evidence>
<dbReference type="PROSITE" id="PS01064">
    <property type="entry name" value="PYRIDOX_OXIDASE"/>
    <property type="match status" value="1"/>
</dbReference>
<keyword evidence="2 5" id="KW-0285">Flavoprotein</keyword>
<dbReference type="NCBIfam" id="TIGR00558">
    <property type="entry name" value="pdxH"/>
    <property type="match status" value="1"/>
</dbReference>
<dbReference type="STRING" id="479431.Namu_4707"/>
<dbReference type="KEGG" id="nml:Namu_4707"/>
<reference evidence="10 11" key="2">
    <citation type="journal article" date="2010" name="Stand. Genomic Sci.">
        <title>Complete genome sequence of Nakamurella multipartita type strain (Y-104).</title>
        <authorList>
            <person name="Tice H."/>
            <person name="Mayilraj S."/>
            <person name="Sims D."/>
            <person name="Lapidus A."/>
            <person name="Nolan M."/>
            <person name="Lucas S."/>
            <person name="Glavina Del Rio T."/>
            <person name="Copeland A."/>
            <person name="Cheng J.F."/>
            <person name="Meincke L."/>
            <person name="Bruce D."/>
            <person name="Goodwin L."/>
            <person name="Pitluck S."/>
            <person name="Ivanova N."/>
            <person name="Mavromatis K."/>
            <person name="Ovchinnikova G."/>
            <person name="Pati A."/>
            <person name="Chen A."/>
            <person name="Palaniappan K."/>
            <person name="Land M."/>
            <person name="Hauser L."/>
            <person name="Chang Y.J."/>
            <person name="Jeffries C.D."/>
            <person name="Detter J.C."/>
            <person name="Brettin T."/>
            <person name="Rohde M."/>
            <person name="Goker M."/>
            <person name="Bristow J."/>
            <person name="Eisen J.A."/>
            <person name="Markowitz V."/>
            <person name="Hugenholtz P."/>
            <person name="Kyrpides N.C."/>
            <person name="Klenk H.P."/>
            <person name="Chen F."/>
        </authorList>
    </citation>
    <scope>NUCLEOTIDE SEQUENCE [LARGE SCALE GENOMIC DNA]</scope>
    <source>
        <strain evidence="11">ATCC 700099 / DSM 44233 / CIP 104796 / JCM 9543 / NBRC 105858 / Y-104</strain>
    </source>
</reference>
<dbReference type="GO" id="GO:0004733">
    <property type="term" value="F:pyridoxamine phosphate oxidase activity"/>
    <property type="evidence" value="ECO:0007669"/>
    <property type="project" value="UniProtKB-UniRule"/>
</dbReference>
<feature type="binding site" evidence="5 6">
    <location>
        <position position="131"/>
    </location>
    <ligand>
        <name>substrate</name>
    </ligand>
</feature>
<dbReference type="SUPFAM" id="SSF50475">
    <property type="entry name" value="FMN-binding split barrel"/>
    <property type="match status" value="1"/>
</dbReference>
<comment type="cofactor">
    <cofactor evidence="5 7">
        <name>FMN</name>
        <dbReference type="ChEBI" id="CHEBI:58210"/>
    </cofactor>
    <text evidence="5 7">Binds 1 FMN per subunit.</text>
</comment>
<evidence type="ECO:0000256" key="1">
    <source>
        <dbReference type="ARBA" id="ARBA00007301"/>
    </source>
</evidence>
<feature type="binding site" evidence="5 7">
    <location>
        <position position="109"/>
    </location>
    <ligand>
        <name>FMN</name>
        <dbReference type="ChEBI" id="CHEBI:58210"/>
    </ligand>
</feature>
<comment type="subunit">
    <text evidence="5">Homodimer.</text>
</comment>
<dbReference type="GO" id="GO:0008615">
    <property type="term" value="P:pyridoxine biosynthetic process"/>
    <property type="evidence" value="ECO:0007669"/>
    <property type="project" value="UniProtKB-UniRule"/>
</dbReference>
<feature type="domain" description="Pyridoxamine 5'-phosphate oxidase N-terminal" evidence="8">
    <location>
        <begin position="37"/>
        <end position="156"/>
    </location>
</feature>
<feature type="binding site" evidence="5 7">
    <location>
        <position position="197"/>
    </location>
    <ligand>
        <name>FMN</name>
        <dbReference type="ChEBI" id="CHEBI:58210"/>
    </ligand>
</feature>
<dbReference type="InterPro" id="IPR011576">
    <property type="entry name" value="Pyridox_Oxase_N"/>
</dbReference>
<keyword evidence="4 5" id="KW-0560">Oxidoreductase</keyword>